<sequence>MSWRLFWSVDASRWILCGGGAVLPALGWCWMRSADGAWHSRAFNTQFKSRGSVIVIVFPVAWGSAGRPGGEEGRHVVSSPLAANLQLLHCFRTTPAGGRLIHVIFTPGSQACRIFIGIGFRTWSPPVPRPYRYSTAIPEDDGSEEEDNEFCRLFALLTSNIQKLVPGC</sequence>
<dbReference type="Proteomes" id="UP000499080">
    <property type="component" value="Unassembled WGS sequence"/>
</dbReference>
<accession>A0A4Y2BGT9</accession>
<comment type="caution">
    <text evidence="1">The sequence shown here is derived from an EMBL/GenBank/DDBJ whole genome shotgun (WGS) entry which is preliminary data.</text>
</comment>
<gene>
    <name evidence="1" type="ORF">AVEN_178803_1</name>
</gene>
<dbReference type="EMBL" id="BGPR01000071">
    <property type="protein sequence ID" value="GBL90354.1"/>
    <property type="molecule type" value="Genomic_DNA"/>
</dbReference>
<protein>
    <submittedName>
        <fullName evidence="1">Uncharacterized protein</fullName>
    </submittedName>
</protein>
<reference evidence="1 2" key="1">
    <citation type="journal article" date="2019" name="Sci. Rep.">
        <title>Orb-weaving spider Araneus ventricosus genome elucidates the spidroin gene catalogue.</title>
        <authorList>
            <person name="Kono N."/>
            <person name="Nakamura H."/>
            <person name="Ohtoshi R."/>
            <person name="Moran D.A.P."/>
            <person name="Shinohara A."/>
            <person name="Yoshida Y."/>
            <person name="Fujiwara M."/>
            <person name="Mori M."/>
            <person name="Tomita M."/>
            <person name="Arakawa K."/>
        </authorList>
    </citation>
    <scope>NUCLEOTIDE SEQUENCE [LARGE SCALE GENOMIC DNA]</scope>
</reference>
<name>A0A4Y2BGT9_ARAVE</name>
<proteinExistence type="predicted"/>
<evidence type="ECO:0000313" key="1">
    <source>
        <dbReference type="EMBL" id="GBL90354.1"/>
    </source>
</evidence>
<organism evidence="1 2">
    <name type="scientific">Araneus ventricosus</name>
    <name type="common">Orbweaver spider</name>
    <name type="synonym">Epeira ventricosa</name>
    <dbReference type="NCBI Taxonomy" id="182803"/>
    <lineage>
        <taxon>Eukaryota</taxon>
        <taxon>Metazoa</taxon>
        <taxon>Ecdysozoa</taxon>
        <taxon>Arthropoda</taxon>
        <taxon>Chelicerata</taxon>
        <taxon>Arachnida</taxon>
        <taxon>Araneae</taxon>
        <taxon>Araneomorphae</taxon>
        <taxon>Entelegynae</taxon>
        <taxon>Araneoidea</taxon>
        <taxon>Araneidae</taxon>
        <taxon>Araneus</taxon>
    </lineage>
</organism>
<keyword evidence="2" id="KW-1185">Reference proteome</keyword>
<dbReference type="AlphaFoldDB" id="A0A4Y2BGT9"/>
<evidence type="ECO:0000313" key="2">
    <source>
        <dbReference type="Proteomes" id="UP000499080"/>
    </source>
</evidence>